<dbReference type="Gene3D" id="1.20.120.150">
    <property type="entry name" value="FKBP12-rapamycin binding domain"/>
    <property type="match status" value="1"/>
</dbReference>
<evidence type="ECO:0000256" key="10">
    <source>
        <dbReference type="RuleBase" id="RU364109"/>
    </source>
</evidence>
<keyword evidence="4" id="KW-0677">Repeat</keyword>
<dbReference type="InterPro" id="IPR018936">
    <property type="entry name" value="PI3/4_kinase_CS"/>
</dbReference>
<evidence type="ECO:0000256" key="7">
    <source>
        <dbReference type="ARBA" id="ARBA00022840"/>
    </source>
</evidence>
<dbReference type="GO" id="GO:0031929">
    <property type="term" value="P:TOR signaling"/>
    <property type="evidence" value="ECO:0007669"/>
    <property type="project" value="TreeGrafter"/>
</dbReference>
<dbReference type="PROSITE" id="PS50290">
    <property type="entry name" value="PI3_4_KINASE_3"/>
    <property type="match status" value="1"/>
</dbReference>
<keyword evidence="6 10" id="KW-0418">Kinase</keyword>
<dbReference type="CDD" id="cd05169">
    <property type="entry name" value="PIKKc_TOR"/>
    <property type="match status" value="1"/>
</dbReference>
<dbReference type="GO" id="GO:0106310">
    <property type="term" value="F:protein serine kinase activity"/>
    <property type="evidence" value="ECO:0007669"/>
    <property type="project" value="RHEA"/>
</dbReference>
<dbReference type="Gene3D" id="1.25.40.10">
    <property type="entry name" value="Tetratricopeptide repeat domain"/>
    <property type="match status" value="1"/>
</dbReference>
<evidence type="ECO:0000259" key="11">
    <source>
        <dbReference type="PROSITE" id="PS50290"/>
    </source>
</evidence>
<keyword evidence="2 10" id="KW-0723">Serine/threonine-protein kinase</keyword>
<dbReference type="Pfam" id="PF08771">
    <property type="entry name" value="FRB_dom"/>
    <property type="match status" value="1"/>
</dbReference>
<dbReference type="SUPFAM" id="SSF56112">
    <property type="entry name" value="Protein kinase-like (PK-like)"/>
    <property type="match status" value="1"/>
</dbReference>
<dbReference type="InterPro" id="IPR036940">
    <property type="entry name" value="PI3/4_kinase_cat_sf"/>
</dbReference>
<dbReference type="Pfam" id="PF00454">
    <property type="entry name" value="PI3_PI4_kinase"/>
    <property type="match status" value="1"/>
</dbReference>
<comment type="similarity">
    <text evidence="1 10">Belongs to the PI3/PI4-kinase family.</text>
</comment>
<comment type="catalytic activity">
    <reaction evidence="9">
        <text>L-seryl-[protein] + ATP = O-phospho-L-seryl-[protein] + ADP + H(+)</text>
        <dbReference type="Rhea" id="RHEA:17989"/>
        <dbReference type="Rhea" id="RHEA-COMP:9863"/>
        <dbReference type="Rhea" id="RHEA-COMP:11604"/>
        <dbReference type="ChEBI" id="CHEBI:15378"/>
        <dbReference type="ChEBI" id="CHEBI:29999"/>
        <dbReference type="ChEBI" id="CHEBI:30616"/>
        <dbReference type="ChEBI" id="CHEBI:83421"/>
        <dbReference type="ChEBI" id="CHEBI:456216"/>
        <dbReference type="EC" id="2.7.11.1"/>
    </reaction>
</comment>
<dbReference type="GO" id="GO:0044877">
    <property type="term" value="F:protein-containing complex binding"/>
    <property type="evidence" value="ECO:0007669"/>
    <property type="project" value="InterPro"/>
</dbReference>
<dbReference type="EMBL" id="HACM01000498">
    <property type="protein sequence ID" value="CRZ00940.1"/>
    <property type="molecule type" value="Transcribed_RNA"/>
</dbReference>
<dbReference type="GO" id="GO:0005737">
    <property type="term" value="C:cytoplasm"/>
    <property type="evidence" value="ECO:0007669"/>
    <property type="project" value="TreeGrafter"/>
</dbReference>
<proteinExistence type="inferred from homology"/>
<keyword evidence="7 10" id="KW-0067">ATP-binding</keyword>
<feature type="domain" description="FAT" evidence="12">
    <location>
        <begin position="1280"/>
        <end position="1822"/>
    </location>
</feature>
<evidence type="ECO:0000256" key="4">
    <source>
        <dbReference type="ARBA" id="ARBA00022737"/>
    </source>
</evidence>
<keyword evidence="3 10" id="KW-0808">Transferase</keyword>
<dbReference type="InterPro" id="IPR057564">
    <property type="entry name" value="HEAT_ATR"/>
</dbReference>
<dbReference type="PROSITE" id="PS51190">
    <property type="entry name" value="FATC"/>
    <property type="match status" value="1"/>
</dbReference>
<dbReference type="PROSITE" id="PS51189">
    <property type="entry name" value="FAT"/>
    <property type="match status" value="1"/>
</dbReference>
<dbReference type="InterPro" id="IPR011989">
    <property type="entry name" value="ARM-like"/>
</dbReference>
<dbReference type="InterPro" id="IPR009076">
    <property type="entry name" value="FRB_dom"/>
</dbReference>
<dbReference type="Pfam" id="PF11865">
    <property type="entry name" value="mTOR_dom"/>
    <property type="match status" value="1"/>
</dbReference>
<dbReference type="SUPFAM" id="SSF47212">
    <property type="entry name" value="FKBP12-rapamycin-binding domain of FKBP-rapamycin-associated protein (FRAP)"/>
    <property type="match status" value="1"/>
</dbReference>
<evidence type="ECO:0000256" key="6">
    <source>
        <dbReference type="ARBA" id="ARBA00022777"/>
    </source>
</evidence>
<dbReference type="SMART" id="SM01346">
    <property type="entry name" value="DUF3385"/>
    <property type="match status" value="1"/>
</dbReference>
<comment type="catalytic activity">
    <reaction evidence="8 10">
        <text>L-threonyl-[protein] + ATP = O-phospho-L-threonyl-[protein] + ADP + H(+)</text>
        <dbReference type="Rhea" id="RHEA:46608"/>
        <dbReference type="Rhea" id="RHEA-COMP:11060"/>
        <dbReference type="Rhea" id="RHEA-COMP:11605"/>
        <dbReference type="ChEBI" id="CHEBI:15378"/>
        <dbReference type="ChEBI" id="CHEBI:30013"/>
        <dbReference type="ChEBI" id="CHEBI:30616"/>
        <dbReference type="ChEBI" id="CHEBI:61977"/>
        <dbReference type="ChEBI" id="CHEBI:456216"/>
        <dbReference type="EC" id="2.7.11.1"/>
    </reaction>
</comment>
<protein>
    <recommendedName>
        <fullName evidence="10">Serine/threonine-protein kinase TOR</fullName>
        <ecNumber evidence="10">2.7.11.1</ecNumber>
    </recommendedName>
</protein>
<dbReference type="PANTHER" id="PTHR11139:SF9">
    <property type="entry name" value="SERINE_THREONINE-PROTEIN KINASE MTOR"/>
    <property type="match status" value="1"/>
</dbReference>
<dbReference type="InterPro" id="IPR011990">
    <property type="entry name" value="TPR-like_helical_dom_sf"/>
</dbReference>
<evidence type="ECO:0000259" key="13">
    <source>
        <dbReference type="PROSITE" id="PS51190"/>
    </source>
</evidence>
<dbReference type="GO" id="GO:0080090">
    <property type="term" value="P:regulation of primary metabolic process"/>
    <property type="evidence" value="ECO:0007669"/>
    <property type="project" value="UniProtKB-ARBA"/>
</dbReference>
<dbReference type="FunFam" id="1.20.120.150:FF:000001">
    <property type="entry name" value="Serine/threonine-protein kinase TOR"/>
    <property type="match status" value="1"/>
</dbReference>
<dbReference type="InterPro" id="IPR003152">
    <property type="entry name" value="FATC_dom"/>
</dbReference>
<dbReference type="InterPro" id="IPR016024">
    <property type="entry name" value="ARM-type_fold"/>
</dbReference>
<dbReference type="Pfam" id="PF02260">
    <property type="entry name" value="FATC"/>
    <property type="match status" value="1"/>
</dbReference>
<dbReference type="GO" id="GO:0031932">
    <property type="term" value="C:TORC2 complex"/>
    <property type="evidence" value="ECO:0007669"/>
    <property type="project" value="TreeGrafter"/>
</dbReference>
<reference evidence="14" key="1">
    <citation type="submission" date="2015-04" db="EMBL/GenBank/DDBJ databases">
        <title>The genome sequence of the plant pathogenic Rhizarian Plasmodiophora brassicae reveals insights in its biotrophic life cycle and the origin of chitin synthesis.</title>
        <authorList>
            <person name="Schwelm A."/>
            <person name="Fogelqvist J."/>
            <person name="Knaust A."/>
            <person name="Julke S."/>
            <person name="Lilja T."/>
            <person name="Dhandapani V."/>
            <person name="Bonilla-Rosso G."/>
            <person name="Karlsson M."/>
            <person name="Shevchenko A."/>
            <person name="Choi S.R."/>
            <person name="Kim H.G."/>
            <person name="Park J.Y."/>
            <person name="Lim Y.P."/>
            <person name="Ludwig-Muller J."/>
            <person name="Dixelius C."/>
        </authorList>
    </citation>
    <scope>NUCLEOTIDE SEQUENCE</scope>
    <source>
        <tissue evidence="14">Potato root galls</tissue>
    </source>
</reference>
<dbReference type="InterPro" id="IPR003151">
    <property type="entry name" value="PIK-rel_kinase_FAT"/>
</dbReference>
<dbReference type="SMART" id="SM01343">
    <property type="entry name" value="FATC"/>
    <property type="match status" value="1"/>
</dbReference>
<dbReference type="InterPro" id="IPR036738">
    <property type="entry name" value="FRB_sf"/>
</dbReference>
<dbReference type="InterPro" id="IPR050517">
    <property type="entry name" value="DDR_Repair_Kinase"/>
</dbReference>
<feature type="domain" description="PI3K/PI4K catalytic" evidence="11">
    <location>
        <begin position="2000"/>
        <end position="2317"/>
    </location>
</feature>
<dbReference type="FunFam" id="1.10.1070.11:FF:000029">
    <property type="entry name" value="Serine/threonine-protein kinase TOR"/>
    <property type="match status" value="1"/>
</dbReference>
<evidence type="ECO:0000256" key="2">
    <source>
        <dbReference type="ARBA" id="ARBA00022527"/>
    </source>
</evidence>
<evidence type="ECO:0000259" key="12">
    <source>
        <dbReference type="PROSITE" id="PS51189"/>
    </source>
</evidence>
<evidence type="ECO:0000256" key="9">
    <source>
        <dbReference type="ARBA" id="ARBA00048679"/>
    </source>
</evidence>
<dbReference type="Gene3D" id="1.25.10.10">
    <property type="entry name" value="Leucine-rich Repeat Variant"/>
    <property type="match status" value="5"/>
</dbReference>
<dbReference type="InterPro" id="IPR011009">
    <property type="entry name" value="Kinase-like_dom_sf"/>
</dbReference>
<evidence type="ECO:0000256" key="5">
    <source>
        <dbReference type="ARBA" id="ARBA00022741"/>
    </source>
</evidence>
<feature type="non-terminal residue" evidence="14">
    <location>
        <position position="1"/>
    </location>
</feature>
<dbReference type="Gene3D" id="3.30.1010.10">
    <property type="entry name" value="Phosphatidylinositol 3-kinase Catalytic Subunit, Chain A, domain 4"/>
    <property type="match status" value="1"/>
</dbReference>
<dbReference type="SMART" id="SM00146">
    <property type="entry name" value="PI3Kc"/>
    <property type="match status" value="1"/>
</dbReference>
<dbReference type="InterPro" id="IPR000403">
    <property type="entry name" value="PI3/4_kinase_cat_dom"/>
</dbReference>
<dbReference type="GO" id="GO:0004674">
    <property type="term" value="F:protein serine/threonine kinase activity"/>
    <property type="evidence" value="ECO:0007669"/>
    <property type="project" value="UniProtKB-KW"/>
</dbReference>
<accession>A0A0H5QG79</accession>
<dbReference type="Pfam" id="PF23593">
    <property type="entry name" value="HEAT_ATR"/>
    <property type="match status" value="1"/>
</dbReference>
<feature type="domain" description="FATC" evidence="13">
    <location>
        <begin position="2352"/>
        <end position="2384"/>
    </location>
</feature>
<evidence type="ECO:0000256" key="8">
    <source>
        <dbReference type="ARBA" id="ARBA00047899"/>
    </source>
</evidence>
<organism evidence="14">
    <name type="scientific">Spongospora subterranea</name>
    <dbReference type="NCBI Taxonomy" id="70186"/>
    <lineage>
        <taxon>Eukaryota</taxon>
        <taxon>Sar</taxon>
        <taxon>Rhizaria</taxon>
        <taxon>Endomyxa</taxon>
        <taxon>Phytomyxea</taxon>
        <taxon>Plasmodiophorida</taxon>
        <taxon>Plasmodiophoridae</taxon>
        <taxon>Spongospora</taxon>
    </lineage>
</organism>
<dbReference type="GO" id="GO:0016242">
    <property type="term" value="P:negative regulation of macroautophagy"/>
    <property type="evidence" value="ECO:0007669"/>
    <property type="project" value="TreeGrafter"/>
</dbReference>
<keyword evidence="5 10" id="KW-0547">Nucleotide-binding</keyword>
<evidence type="ECO:0000256" key="1">
    <source>
        <dbReference type="ARBA" id="ARBA00011031"/>
    </source>
</evidence>
<sequence>LSSMERHTVATAQQNQQLDTILSRLCSNPGDVEPLRRMVSRESRERTAESFTRFMNDLNRRIFDLVNSSSSSDKICGITVIDNLIDVQYEENETKIIRFANYLRMVISSSDPMILDMASAALGHLARAGGTLTPDFVEFEVKRALEWLEGDRYEHRRLAAVLVLKQLADNVPTLFNQHVSTFMNHIWVALQDPLKNIRLAAVLALRSTLQVIGRRGSRWRVQWYARVWDEAKKGLVVTHADTIHGSLLIVHELLSIQDEFMIARFKESCDIILSFRDHRSSLIREAVITALPLLARFCPDAFVRAYMDPALDHIIETLQNSPAPSSSSAQSNVRDLAFVALGEVALHVKERILPRLPAIVSLIRAALNPKVQRRSHLSLSSLTCLGSIAAAVGTELLPFVSGSDGDIIELAFRSGLCTALVEALASLVEYIPQLLTSVQSRLMVCLRSILVADPISNSSSKFQVRRSPSLYNLPSIFEQIDAPVEHLGTTVSPPSPELISLALQTLGTFNLTDVDLFPFLRDVLVDYLGHDLPVVRQEACLTCARLSLRYLDSPSEPISRQQVLTVAGLVERLLRVGIADPAPEVRLTVLSNLFPPFDRYLAQSETLQSLFVALNDEVFAIRCKSISVIGRLALRNPAYVMPSLRKTLIQLLMETQLSHDGRFREESCTLLGHLITASQQLIAPYVSPVLQVLVPKLQDPDPGVASCVLATLGKLAAVGGPNMQQYLELLLPMIVDTLRDRSSMLKREVALRTLGQLILSTGSVIQPYLTYKQLMPTLLDCLKTDEGLLATRHEALRVVGMLGALDPFTHAQNQIPQYTPTSDEVADSDAPVLQEVLSSSDDYYPTMAIEALMRILCNPSLSQHHSMVVQAVMFIFKSLGLQGVPFLSQIVPPFLAVLRSSTDDAMRESLFQQICALVVIVQQHIRNYLEPIFQVIYDYWKEPAFHQPILSLIEEISLALKDEFKVFIPDVLPHLIDGLHYHSQISLPHIMHCIHAVQVLAPNLNDYFFLVIPALTKLVGEAEIPTAVRLQSINALAALVNTPLNQLSCYASRIIHPLVRILNFEKTPNDLRSAILDLLCSLLIQLGKDFTIFVPLISKVLAKHNLQSARYLTLLNAVLYPSSVGSTFVDSSSRFAISENVSPLSTSSGAQDWSMQIKKLHVSQSNLKKAWEASQRSSRDDWVEWLRRLAIELLKESPSPALRSCSALAQKYRPLAQELFNVAFVSCWNELYDQYQDDFLKALEIAFTSPTAPPQFLQTLLNLAEFMEHDGNALPVSINFLSELATRCHALAKALHYKECEFRANATATTSSIEALIAINNQLQQPEAAVGILEYGRAISDKVDAGLREEWYEKLHRWGDALHAYERKQLSDPVNPDIALGRMRCLSALCEWDRLQNLIVDVWWPRTLDHDVSVRQRMAHLGAIASCHLGNWSDINMFIEGMDATDDTGGTNPGSSTFHQHHNGNPQHLESAFFRALLAVHHGQYDEAREYIDMDRTAQSSAIGALVGKGYRRAYSVIVRLQQLAELEEVIEYRQTTNGARREMLQSMWTTRLYGCQTDVDVWQSLLAVRALVLDSSADTTTRLKFASLCRKSSPPLLGVSLRAIQSLDQKDPFTKFAMCKHIWASGEHQSAIAGLRDFISVIPESYEKNGCKLSSKAHRKLALWIQVSCTDPSKNTDEIMSLHRKATLNDGAKSFKAWQSFALFNYGLCLSTSNSSHHIIAAIDGFFRVLSLDGGHAALQNSLRVLDLVFRFGAIPECTAALRQGMETSPVEIWIPVIPQIIARIHTSTAAIRDLIHSLLCRIGRHHPQALIYPLTVASKSTTEDRSTSAKEVLDDMRHHSAILVEQALLVSQELIRVAILWREMWHCGLEEASRLYFGAKNIPAMLAIVVPLHKMMADGPKTMSEVSFHQQFGRDLQEAYGWCTAYTRSGNEADLSAAWELYCHIFRRISKQMTSMSDLELHRSSPLLLAARDLCLAVPGTYHNVNHPGNNVINIVSFAPVLKIIESKQRPRKLTIYGSDGRSYAFLLKGHEDLRQDERVMQLFGLVNIMLRTDRRTSTRDLDIKRYSVIPLAPNSGLIEWLPNCDTIHSLVKEYRDSRKFLLNIEHRLMTQMAPDYSKLTLMQKIEVFEYALANTSGMDLHNILWLKSRNSETWLDRRTNFTRALGVASMVGYVLGLGDRHPCNLMIDRVTGKIIHIDFGDCFEVAMMREKFPEKVPFRLTRMLINAMEVSGVEGNFRSTCQLVMHVLREQKDSLMAVLEAFVHDPLINWRLLKPQVSQPNESTWSVRLGSDEVDDETAAFVSGSSFPLNASVRGVEVQDVEPDVLNERALSVIERVRNKLTGKDFASETLNVPAQVHRLIQQAMSHENLCQCYIGWCPFW</sequence>
<dbReference type="GO" id="GO:0005634">
    <property type="term" value="C:nucleus"/>
    <property type="evidence" value="ECO:0007669"/>
    <property type="project" value="TreeGrafter"/>
</dbReference>
<dbReference type="PROSITE" id="PS50007">
    <property type="entry name" value="PIPLC_X_DOMAIN"/>
    <property type="match status" value="1"/>
</dbReference>
<dbReference type="Gene3D" id="1.10.1070.11">
    <property type="entry name" value="Phosphatidylinositol 3-/4-kinase, catalytic domain"/>
    <property type="match status" value="1"/>
</dbReference>
<dbReference type="InterPro" id="IPR026683">
    <property type="entry name" value="TOR_cat"/>
</dbReference>
<dbReference type="PROSITE" id="PS00915">
    <property type="entry name" value="PI3_4_KINASE_1"/>
    <property type="match status" value="1"/>
</dbReference>
<evidence type="ECO:0000256" key="3">
    <source>
        <dbReference type="ARBA" id="ARBA00022679"/>
    </source>
</evidence>
<dbReference type="SMART" id="SM01345">
    <property type="entry name" value="Rapamycin_bind"/>
    <property type="match status" value="1"/>
</dbReference>
<dbReference type="SUPFAM" id="SSF48371">
    <property type="entry name" value="ARM repeat"/>
    <property type="match status" value="2"/>
</dbReference>
<dbReference type="FunFam" id="3.30.1010.10:FF:000006">
    <property type="entry name" value="Serine/threonine-protein kinase TOR"/>
    <property type="match status" value="1"/>
</dbReference>
<dbReference type="InterPro" id="IPR024585">
    <property type="entry name" value="mTOR_dom"/>
</dbReference>
<dbReference type="EC" id="2.7.11.1" evidence="10"/>
<dbReference type="PANTHER" id="PTHR11139">
    <property type="entry name" value="ATAXIA TELANGIECTASIA MUTATED ATM -RELATED"/>
    <property type="match status" value="1"/>
</dbReference>
<dbReference type="GO" id="GO:0031931">
    <property type="term" value="C:TORC1 complex"/>
    <property type="evidence" value="ECO:0007669"/>
    <property type="project" value="TreeGrafter"/>
</dbReference>
<dbReference type="InterPro" id="IPR014009">
    <property type="entry name" value="PIK_FAT"/>
</dbReference>
<evidence type="ECO:0000313" key="14">
    <source>
        <dbReference type="EMBL" id="CRZ00940.1"/>
    </source>
</evidence>
<dbReference type="GO" id="GO:0005524">
    <property type="term" value="F:ATP binding"/>
    <property type="evidence" value="ECO:0007669"/>
    <property type="project" value="UniProtKB-KW"/>
</dbReference>
<name>A0A0H5QG79_9EUKA</name>
<dbReference type="Pfam" id="PF02259">
    <property type="entry name" value="FAT"/>
    <property type="match status" value="1"/>
</dbReference>